<comment type="caution">
    <text evidence="2">The sequence shown here is derived from an EMBL/GenBank/DDBJ whole genome shotgun (WGS) entry which is preliminary data.</text>
</comment>
<evidence type="ECO:0000256" key="1">
    <source>
        <dbReference type="SAM" id="SignalP"/>
    </source>
</evidence>
<evidence type="ECO:0000313" key="3">
    <source>
        <dbReference type="Proteomes" id="UP000784294"/>
    </source>
</evidence>
<feature type="signal peptide" evidence="1">
    <location>
        <begin position="1"/>
        <end position="19"/>
    </location>
</feature>
<keyword evidence="3" id="KW-1185">Reference proteome</keyword>
<dbReference type="EMBL" id="CAAALY010248229">
    <property type="protein sequence ID" value="VEL34712.1"/>
    <property type="molecule type" value="Genomic_DNA"/>
</dbReference>
<reference evidence="2" key="1">
    <citation type="submission" date="2018-11" db="EMBL/GenBank/DDBJ databases">
        <authorList>
            <consortium name="Pathogen Informatics"/>
        </authorList>
    </citation>
    <scope>NUCLEOTIDE SEQUENCE</scope>
</reference>
<proteinExistence type="predicted"/>
<feature type="chain" id="PRO_5019497065" evidence="1">
    <location>
        <begin position="20"/>
        <end position="169"/>
    </location>
</feature>
<protein>
    <submittedName>
        <fullName evidence="2">Uncharacterized protein</fullName>
    </submittedName>
</protein>
<name>A0A448XEF8_9PLAT</name>
<organism evidence="2 3">
    <name type="scientific">Protopolystoma xenopodis</name>
    <dbReference type="NCBI Taxonomy" id="117903"/>
    <lineage>
        <taxon>Eukaryota</taxon>
        <taxon>Metazoa</taxon>
        <taxon>Spiralia</taxon>
        <taxon>Lophotrochozoa</taxon>
        <taxon>Platyhelminthes</taxon>
        <taxon>Monogenea</taxon>
        <taxon>Polyopisthocotylea</taxon>
        <taxon>Polystomatidea</taxon>
        <taxon>Polystomatidae</taxon>
        <taxon>Protopolystoma</taxon>
    </lineage>
</organism>
<gene>
    <name evidence="2" type="ORF">PXEA_LOCUS28152</name>
</gene>
<evidence type="ECO:0000313" key="2">
    <source>
        <dbReference type="EMBL" id="VEL34712.1"/>
    </source>
</evidence>
<dbReference type="Proteomes" id="UP000784294">
    <property type="component" value="Unassembled WGS sequence"/>
</dbReference>
<keyword evidence="1" id="KW-0732">Signal</keyword>
<sequence>MPIGGRLPGLVLLAGLVIAIVLLAGVGPHGDRVGVRLEELGQKRRLGGAARSVPEPDWRRVMLLRLHNNLRHDLAVGRLKDLPKAVEMPSLIRANPFMSVCHCSPLASFRIQRLPRHKPGITISSKAWQQLVTVATATWLLRLTVVSRNPCQPKHTACLRIIQTSGNAD</sequence>
<accession>A0A448XEF8</accession>
<dbReference type="AlphaFoldDB" id="A0A448XEF8"/>